<organism evidence="4 5">
    <name type="scientific">Ahrensia marina</name>
    <dbReference type="NCBI Taxonomy" id="1514904"/>
    <lineage>
        <taxon>Bacteria</taxon>
        <taxon>Pseudomonadati</taxon>
        <taxon>Pseudomonadota</taxon>
        <taxon>Alphaproteobacteria</taxon>
        <taxon>Hyphomicrobiales</taxon>
        <taxon>Ahrensiaceae</taxon>
        <taxon>Ahrensia</taxon>
    </lineage>
</organism>
<dbReference type="InterPro" id="IPR011234">
    <property type="entry name" value="Fumarylacetoacetase-like_C"/>
</dbReference>
<dbReference type="Gene3D" id="3.90.850.10">
    <property type="entry name" value="Fumarylacetoacetase-like, C-terminal domain"/>
    <property type="match status" value="1"/>
</dbReference>
<dbReference type="PANTHER" id="PTHR42796">
    <property type="entry name" value="FUMARYLACETOACETATE HYDROLASE DOMAIN-CONTAINING PROTEIN 2A-RELATED"/>
    <property type="match status" value="1"/>
</dbReference>
<proteinExistence type="inferred from homology"/>
<dbReference type="GO" id="GO:0046872">
    <property type="term" value="F:metal ion binding"/>
    <property type="evidence" value="ECO:0007669"/>
    <property type="project" value="UniProtKB-KW"/>
</dbReference>
<evidence type="ECO:0000256" key="1">
    <source>
        <dbReference type="ARBA" id="ARBA00010211"/>
    </source>
</evidence>
<dbReference type="AlphaFoldDB" id="A0A0M9GLV6"/>
<evidence type="ECO:0000313" key="5">
    <source>
        <dbReference type="Proteomes" id="UP000038011"/>
    </source>
</evidence>
<dbReference type="RefSeq" id="WP_053999520.1">
    <property type="nucleotide sequence ID" value="NZ_JXMU01000016.1"/>
</dbReference>
<gene>
    <name evidence="4" type="ORF">SU32_11515</name>
</gene>
<sequence>MKFIRYGEPGQEKPGIVEDNGTIRDISELVDDLSGSVLENLDDLAAKIKPESLPVVDGSVRIGPCVGGTGKFICIGLNYADHAAESGLEVPPEPVIFMKATSAICGPNDPIIIPKGSEKTDWEVELGVVIGKKAKYVDQDNALSHVAGYCVINDVSERAFQTERAGQWTKGKSCDNFGQIGPWLVTPDDVADPQDLSMWLEVNGEKVQDGSTKTMVYGVAHVISYLSQFFTLHPGDVISTGTPPGVGMGFKPPRYLKAGDVVELGIAGLGSQRQDVIAD</sequence>
<evidence type="ECO:0000256" key="2">
    <source>
        <dbReference type="ARBA" id="ARBA00022723"/>
    </source>
</evidence>
<dbReference type="Proteomes" id="UP000038011">
    <property type="component" value="Unassembled WGS sequence"/>
</dbReference>
<comment type="caution">
    <text evidence="4">The sequence shown here is derived from an EMBL/GenBank/DDBJ whole genome shotgun (WGS) entry which is preliminary data.</text>
</comment>
<dbReference type="EMBL" id="JXMU01000016">
    <property type="protein sequence ID" value="KPB00830.1"/>
    <property type="molecule type" value="Genomic_DNA"/>
</dbReference>
<keyword evidence="2" id="KW-0479">Metal-binding</keyword>
<dbReference type="STRING" id="1514904.SU32_11515"/>
<dbReference type="FunFam" id="3.90.850.10:FF:000012">
    <property type="entry name" value="Putative 2-hydroxyhepta-2,4-diene-1,7-dioate isomerase"/>
    <property type="match status" value="1"/>
</dbReference>
<dbReference type="GO" id="GO:0044281">
    <property type="term" value="P:small molecule metabolic process"/>
    <property type="evidence" value="ECO:0007669"/>
    <property type="project" value="UniProtKB-ARBA"/>
</dbReference>
<comment type="similarity">
    <text evidence="1">Belongs to the FAH family.</text>
</comment>
<dbReference type="SUPFAM" id="SSF56529">
    <property type="entry name" value="FAH"/>
    <property type="match status" value="1"/>
</dbReference>
<dbReference type="PANTHER" id="PTHR42796:SF4">
    <property type="entry name" value="FUMARYLACETOACETATE HYDROLASE DOMAIN-CONTAINING PROTEIN 2A"/>
    <property type="match status" value="1"/>
</dbReference>
<keyword evidence="4" id="KW-0413">Isomerase</keyword>
<dbReference type="GO" id="GO:0016853">
    <property type="term" value="F:isomerase activity"/>
    <property type="evidence" value="ECO:0007669"/>
    <property type="project" value="UniProtKB-KW"/>
</dbReference>
<dbReference type="InterPro" id="IPR036663">
    <property type="entry name" value="Fumarylacetoacetase_C_sf"/>
</dbReference>
<name>A0A0M9GLV6_9HYPH</name>
<reference evidence="4 5" key="1">
    <citation type="submission" date="2015-01" db="EMBL/GenBank/DDBJ databases">
        <title>Ahrensia donghaiensis sp. nov., a novel dimethylsulphoniopropionate-cleavage bacterium isolated from seawater and emended descriptions of the genus Ahrensia and Ahrensia kielensis.</title>
        <authorList>
            <person name="Liu J."/>
        </authorList>
    </citation>
    <scope>NUCLEOTIDE SEQUENCE [LARGE SCALE GENOMIC DNA]</scope>
    <source>
        <strain evidence="4 5">LZD062</strain>
    </source>
</reference>
<evidence type="ECO:0000313" key="4">
    <source>
        <dbReference type="EMBL" id="KPB00830.1"/>
    </source>
</evidence>
<dbReference type="Pfam" id="PF01557">
    <property type="entry name" value="FAA_hydrolase"/>
    <property type="match status" value="1"/>
</dbReference>
<feature type="domain" description="Fumarylacetoacetase-like C-terminal" evidence="3">
    <location>
        <begin position="71"/>
        <end position="276"/>
    </location>
</feature>
<evidence type="ECO:0000259" key="3">
    <source>
        <dbReference type="Pfam" id="PF01557"/>
    </source>
</evidence>
<dbReference type="PATRIC" id="fig|1514904.3.peg.1146"/>
<accession>A0A0M9GLV6</accession>
<dbReference type="InterPro" id="IPR051121">
    <property type="entry name" value="FAH"/>
</dbReference>
<keyword evidence="5" id="KW-1185">Reference proteome</keyword>
<dbReference type="OrthoDB" id="5197601at2"/>
<protein>
    <submittedName>
        <fullName evidence="4">2-hydroxyhepta-2,4-diene-1,7-dioate isomerase</fullName>
    </submittedName>
</protein>